<keyword evidence="3" id="KW-1185">Reference proteome</keyword>
<dbReference type="CDD" id="cd00093">
    <property type="entry name" value="HTH_XRE"/>
    <property type="match status" value="1"/>
</dbReference>
<dbReference type="Gene3D" id="1.10.260.40">
    <property type="entry name" value="lambda repressor-like DNA-binding domains"/>
    <property type="match status" value="1"/>
</dbReference>
<protein>
    <submittedName>
        <fullName evidence="2">XRE family transcriptional regulator</fullName>
    </submittedName>
</protein>
<dbReference type="SMART" id="SM00530">
    <property type="entry name" value="HTH_XRE"/>
    <property type="match status" value="1"/>
</dbReference>
<feature type="domain" description="HTH cro/C1-type" evidence="1">
    <location>
        <begin position="16"/>
        <end position="64"/>
    </location>
</feature>
<proteinExistence type="predicted"/>
<dbReference type="Proteomes" id="UP000018874">
    <property type="component" value="Unassembled WGS sequence"/>
</dbReference>
<organism evidence="2 3">
    <name type="scientific">Tannerella sp. oral taxon BU063 isolate Cell 6/7/9</name>
    <dbReference type="NCBI Taxonomy" id="1411021"/>
    <lineage>
        <taxon>Bacteria</taxon>
        <taxon>Pseudomonadati</taxon>
        <taxon>Bacteroidota</taxon>
        <taxon>Bacteroidia</taxon>
        <taxon>Bacteroidales</taxon>
        <taxon>Tannerellaceae</taxon>
        <taxon>Tannerella</taxon>
    </lineage>
</organism>
<name>W2CX80_9BACT</name>
<evidence type="ECO:0000313" key="2">
    <source>
        <dbReference type="EMBL" id="ETK11096.1"/>
    </source>
</evidence>
<sequence length="72" mass="8092">RMECKRINHPKVILAEKGMTNKQLSEILDKNPAVISKWRTNAAQPNDEMFIQLAKVLGVSVDDLLWTSGENG</sequence>
<dbReference type="PATRIC" id="fig|1411021.3.peg.40"/>
<evidence type="ECO:0000259" key="1">
    <source>
        <dbReference type="PROSITE" id="PS50943"/>
    </source>
</evidence>
<dbReference type="InterPro" id="IPR010982">
    <property type="entry name" value="Lambda_DNA-bd_dom_sf"/>
</dbReference>
<accession>W2CX80</accession>
<dbReference type="EMBL" id="AYYD01000236">
    <property type="protein sequence ID" value="ETK11096.1"/>
    <property type="molecule type" value="Genomic_DNA"/>
</dbReference>
<dbReference type="InterPro" id="IPR001387">
    <property type="entry name" value="Cro/C1-type_HTH"/>
</dbReference>
<dbReference type="AlphaFoldDB" id="W2CX80"/>
<comment type="caution">
    <text evidence="2">The sequence shown here is derived from an EMBL/GenBank/DDBJ whole genome shotgun (WGS) entry which is preliminary data.</text>
</comment>
<feature type="non-terminal residue" evidence="2">
    <location>
        <position position="1"/>
    </location>
</feature>
<gene>
    <name evidence="2" type="ORF">T231_01130</name>
</gene>
<dbReference type="GO" id="GO:0003677">
    <property type="term" value="F:DNA binding"/>
    <property type="evidence" value="ECO:0007669"/>
    <property type="project" value="InterPro"/>
</dbReference>
<dbReference type="Pfam" id="PF01381">
    <property type="entry name" value="HTH_3"/>
    <property type="match status" value="1"/>
</dbReference>
<dbReference type="SUPFAM" id="SSF47413">
    <property type="entry name" value="lambda repressor-like DNA-binding domains"/>
    <property type="match status" value="1"/>
</dbReference>
<reference evidence="2 3" key="1">
    <citation type="submission" date="2013-11" db="EMBL/GenBank/DDBJ databases">
        <title>Single cell genomics of uncultured Tannerella BU063 (oral taxon 286).</title>
        <authorList>
            <person name="Beall C.J."/>
            <person name="Campbell A.G."/>
            <person name="Griffen A.L."/>
            <person name="Podar M."/>
            <person name="Leys E.J."/>
        </authorList>
    </citation>
    <scope>NUCLEOTIDE SEQUENCE [LARGE SCALE GENOMIC DNA]</scope>
    <source>
        <strain evidence="2">Cell 6/7/9</strain>
    </source>
</reference>
<evidence type="ECO:0000313" key="3">
    <source>
        <dbReference type="Proteomes" id="UP000018874"/>
    </source>
</evidence>
<dbReference type="PROSITE" id="PS50943">
    <property type="entry name" value="HTH_CROC1"/>
    <property type="match status" value="1"/>
</dbReference>